<name>A0A8K1G1P4_9PASS</name>
<dbReference type="GO" id="GO:0003676">
    <property type="term" value="F:nucleic acid binding"/>
    <property type="evidence" value="ECO:0007669"/>
    <property type="project" value="InterPro"/>
</dbReference>
<dbReference type="Proteomes" id="UP000796761">
    <property type="component" value="Unassembled WGS sequence"/>
</dbReference>
<dbReference type="Gene3D" id="3.30.420.10">
    <property type="entry name" value="Ribonuclease H-like superfamily/Ribonuclease H"/>
    <property type="match status" value="1"/>
</dbReference>
<evidence type="ECO:0000313" key="2">
    <source>
        <dbReference type="Proteomes" id="UP000796761"/>
    </source>
</evidence>
<evidence type="ECO:0000313" key="1">
    <source>
        <dbReference type="EMBL" id="TRZ10116.1"/>
    </source>
</evidence>
<protein>
    <submittedName>
        <fullName evidence="1">Uncharacterized protein</fullName>
    </submittedName>
</protein>
<proteinExistence type="predicted"/>
<dbReference type="AlphaFoldDB" id="A0A8K1G1P4"/>
<organism evidence="1 2">
    <name type="scientific">Zosterops borbonicus</name>
    <dbReference type="NCBI Taxonomy" id="364589"/>
    <lineage>
        <taxon>Eukaryota</taxon>
        <taxon>Metazoa</taxon>
        <taxon>Chordata</taxon>
        <taxon>Craniata</taxon>
        <taxon>Vertebrata</taxon>
        <taxon>Euteleostomi</taxon>
        <taxon>Archelosauria</taxon>
        <taxon>Archosauria</taxon>
        <taxon>Dinosauria</taxon>
        <taxon>Saurischia</taxon>
        <taxon>Theropoda</taxon>
        <taxon>Coelurosauria</taxon>
        <taxon>Aves</taxon>
        <taxon>Neognathae</taxon>
        <taxon>Neoaves</taxon>
        <taxon>Telluraves</taxon>
        <taxon>Australaves</taxon>
        <taxon>Passeriformes</taxon>
        <taxon>Sylvioidea</taxon>
        <taxon>Zosteropidae</taxon>
        <taxon>Zosterops</taxon>
    </lineage>
</organism>
<sequence length="525" mass="57122">MQSQAPPLRHPGVLASTSSCSASTADYVSGPLVAISSITTSHTPPALSSVCPQPQQIPGPPYPQLVGEPTRGDNMLDLSFTNRDGLVGDVMVGKRLGQSNHEIIEFSIVGEIRRGQEACGICIKAFGSGVGVADNFSSESGPVLVGEPLEGITHDCTEVVELPTKVRPDLEEEELEEGEKWFVDGSARVVEGKRKSGYAIVDGKTGKFGLALVPLKNILAAAKTVYLAIGGNLMGEGRGKGICLWGVLLVLSLVVCKVTAGHTKDQLNIEKQEDECQQCLRAIQKRQGVPRGAQFDCQDDMVKGYCTYNGTHYRTCKLGGEIICQSLKAESKTGKSEACSSHVLNKRNVEEITTIPVCQQCNRRVWMGGKTKSTFVGYFQEFLPCNVNAFLPCLISCFIRLIHSVVQGMPIATLPMDTELTLEKSSQSKVSKILALGQKGEKNKAAVALAKSEEKRQLPAEAEEEHEKEGVKEITWNEMTEAPILYSLPPPWEDVEELAWKGILSRLDIIDGQSSENNWKNDYDK</sequence>
<dbReference type="InterPro" id="IPR036397">
    <property type="entry name" value="RNaseH_sf"/>
</dbReference>
<gene>
    <name evidence="1" type="ORF">HGM15179_016992</name>
</gene>
<accession>A0A8K1G1P4</accession>
<dbReference type="EMBL" id="SWJQ01000935">
    <property type="protein sequence ID" value="TRZ10116.1"/>
    <property type="molecule type" value="Genomic_DNA"/>
</dbReference>
<keyword evidence="2" id="KW-1185">Reference proteome</keyword>
<comment type="caution">
    <text evidence="1">The sequence shown here is derived from an EMBL/GenBank/DDBJ whole genome shotgun (WGS) entry which is preliminary data.</text>
</comment>
<reference evidence="1" key="1">
    <citation type="submission" date="2019-04" db="EMBL/GenBank/DDBJ databases">
        <title>Genome assembly of Zosterops borbonicus 15179.</title>
        <authorList>
            <person name="Leroy T."/>
            <person name="Anselmetti Y."/>
            <person name="Tilak M.-K."/>
            <person name="Nabholz B."/>
        </authorList>
    </citation>
    <scope>NUCLEOTIDE SEQUENCE</scope>
    <source>
        <strain evidence="1">HGM_15179</strain>
        <tissue evidence="1">Muscle</tissue>
    </source>
</reference>